<dbReference type="PRINTS" id="PR00081">
    <property type="entry name" value="GDHRDH"/>
</dbReference>
<protein>
    <submittedName>
        <fullName evidence="6">SDR family NAD(P)-dependent oxidoreductase</fullName>
    </submittedName>
</protein>
<dbReference type="RefSeq" id="WP_081177325.1">
    <property type="nucleotide sequence ID" value="NZ_JAUKWQ010000021.1"/>
</dbReference>
<dbReference type="EMBL" id="JAUKWQ010000021">
    <property type="protein sequence ID" value="MDO1585670.1"/>
    <property type="molecule type" value="Genomic_DNA"/>
</dbReference>
<dbReference type="InterPro" id="IPR057326">
    <property type="entry name" value="KR_dom"/>
</dbReference>
<comment type="similarity">
    <text evidence="1 3">Belongs to the short-chain dehydrogenases/reductases (SDR) family.</text>
</comment>
<accession>A0ABT8T560</accession>
<dbReference type="Pfam" id="PF00106">
    <property type="entry name" value="adh_short"/>
    <property type="match status" value="1"/>
</dbReference>
<evidence type="ECO:0000256" key="1">
    <source>
        <dbReference type="ARBA" id="ARBA00006484"/>
    </source>
</evidence>
<reference evidence="6" key="1">
    <citation type="journal article" date="2015" name="Int. J. Syst. Evol. Microbiol.">
        <title>Rhizobium oryzicola sp. nov., potential plant-growth-promoting endophytic bacteria isolated from rice roots.</title>
        <authorList>
            <person name="Zhang X.X."/>
            <person name="Gao J.S."/>
            <person name="Cao Y.H."/>
            <person name="Sheirdil R.A."/>
            <person name="Wang X.C."/>
            <person name="Zhang L."/>
        </authorList>
    </citation>
    <scope>NUCLEOTIDE SEQUENCE</scope>
    <source>
        <strain evidence="6">05753</strain>
    </source>
</reference>
<evidence type="ECO:0000313" key="6">
    <source>
        <dbReference type="EMBL" id="MDO1585670.1"/>
    </source>
</evidence>
<dbReference type="PROSITE" id="PS00061">
    <property type="entry name" value="ADH_SHORT"/>
    <property type="match status" value="1"/>
</dbReference>
<sequence>MKVLVVGGASGLGRALVEIAIQRGDEVSVLDLDARALEAPADKAVIAVCDISNSESVGAALASLASRSPFDLVVLTAGISAVGRFEELELSEMWRVVAVNLTGTMIVTKALIRGEMIARGGRLVLTSSLSHFVGYPGASAYAASKDGVTAFGKSIAAEFMRRHSITVQIAVPGPMDTPHAERHAPPGSKRDRRAKPELIAAAILNRRRAGIFVPGLAARLMAGIGRFFPGLSGRLMLSAIYNRLP</sequence>
<reference evidence="6" key="2">
    <citation type="submission" date="2023-07" db="EMBL/GenBank/DDBJ databases">
        <authorList>
            <person name="Sun H."/>
        </authorList>
    </citation>
    <scope>NUCLEOTIDE SEQUENCE</scope>
    <source>
        <strain evidence="6">05753</strain>
    </source>
</reference>
<dbReference type="InterPro" id="IPR002347">
    <property type="entry name" value="SDR_fam"/>
</dbReference>
<gene>
    <name evidence="6" type="ORF">Q2T52_26590</name>
</gene>
<organism evidence="6 7">
    <name type="scientific">Rhizobium oryzicola</name>
    <dbReference type="NCBI Taxonomy" id="1232668"/>
    <lineage>
        <taxon>Bacteria</taxon>
        <taxon>Pseudomonadati</taxon>
        <taxon>Pseudomonadota</taxon>
        <taxon>Alphaproteobacteria</taxon>
        <taxon>Hyphomicrobiales</taxon>
        <taxon>Rhizobiaceae</taxon>
        <taxon>Rhizobium/Agrobacterium group</taxon>
        <taxon>Rhizobium</taxon>
    </lineage>
</organism>
<feature type="region of interest" description="Disordered" evidence="4">
    <location>
        <begin position="172"/>
        <end position="192"/>
    </location>
</feature>
<dbReference type="InterPro" id="IPR036291">
    <property type="entry name" value="NAD(P)-bd_dom_sf"/>
</dbReference>
<dbReference type="Gene3D" id="3.40.50.720">
    <property type="entry name" value="NAD(P)-binding Rossmann-like Domain"/>
    <property type="match status" value="1"/>
</dbReference>
<evidence type="ECO:0000256" key="2">
    <source>
        <dbReference type="ARBA" id="ARBA00023002"/>
    </source>
</evidence>
<keyword evidence="7" id="KW-1185">Reference proteome</keyword>
<dbReference type="SMART" id="SM00822">
    <property type="entry name" value="PKS_KR"/>
    <property type="match status" value="1"/>
</dbReference>
<dbReference type="InterPro" id="IPR020904">
    <property type="entry name" value="Sc_DH/Rdtase_CS"/>
</dbReference>
<keyword evidence="2" id="KW-0560">Oxidoreductase</keyword>
<dbReference type="PRINTS" id="PR00080">
    <property type="entry name" value="SDRFAMILY"/>
</dbReference>
<dbReference type="PANTHER" id="PTHR44196">
    <property type="entry name" value="DEHYDROGENASE/REDUCTASE SDR FAMILY MEMBER 7B"/>
    <property type="match status" value="1"/>
</dbReference>
<dbReference type="PANTHER" id="PTHR44196:SF1">
    <property type="entry name" value="DEHYDROGENASE_REDUCTASE SDR FAMILY MEMBER 7B"/>
    <property type="match status" value="1"/>
</dbReference>
<comment type="caution">
    <text evidence="6">The sequence shown here is derived from an EMBL/GenBank/DDBJ whole genome shotgun (WGS) entry which is preliminary data.</text>
</comment>
<name>A0ABT8T560_9HYPH</name>
<evidence type="ECO:0000313" key="7">
    <source>
        <dbReference type="Proteomes" id="UP001169006"/>
    </source>
</evidence>
<dbReference type="CDD" id="cd05233">
    <property type="entry name" value="SDR_c"/>
    <property type="match status" value="1"/>
</dbReference>
<dbReference type="Proteomes" id="UP001169006">
    <property type="component" value="Unassembled WGS sequence"/>
</dbReference>
<evidence type="ECO:0000256" key="3">
    <source>
        <dbReference type="RuleBase" id="RU000363"/>
    </source>
</evidence>
<feature type="domain" description="Ketoreductase" evidence="5">
    <location>
        <begin position="1"/>
        <end position="178"/>
    </location>
</feature>
<evidence type="ECO:0000256" key="4">
    <source>
        <dbReference type="SAM" id="MobiDB-lite"/>
    </source>
</evidence>
<dbReference type="SUPFAM" id="SSF51735">
    <property type="entry name" value="NAD(P)-binding Rossmann-fold domains"/>
    <property type="match status" value="1"/>
</dbReference>
<evidence type="ECO:0000259" key="5">
    <source>
        <dbReference type="SMART" id="SM00822"/>
    </source>
</evidence>
<proteinExistence type="inferred from homology"/>